<name>A0A0G4I1J0_9ALVE</name>
<organism evidence="1">
    <name type="scientific">Chromera velia CCMP2878</name>
    <dbReference type="NCBI Taxonomy" id="1169474"/>
    <lineage>
        <taxon>Eukaryota</taxon>
        <taxon>Sar</taxon>
        <taxon>Alveolata</taxon>
        <taxon>Colpodellida</taxon>
        <taxon>Chromeraceae</taxon>
        <taxon>Chromera</taxon>
    </lineage>
</organism>
<accession>A0A0G4I1J0</accession>
<dbReference type="PhylomeDB" id="A0A0G4I1J0"/>
<reference evidence="1" key="1">
    <citation type="submission" date="2014-11" db="EMBL/GenBank/DDBJ databases">
        <authorList>
            <person name="Otto D Thomas"/>
            <person name="Naeem Raeece"/>
        </authorList>
    </citation>
    <scope>NUCLEOTIDE SEQUENCE</scope>
</reference>
<dbReference type="VEuPathDB" id="CryptoDB:Cvel_10173"/>
<evidence type="ECO:0000313" key="1">
    <source>
        <dbReference type="EMBL" id="CEM50757.1"/>
    </source>
</evidence>
<dbReference type="AlphaFoldDB" id="A0A0G4I1J0"/>
<sequence>MCKGVRTPCLAGKDALPSALFAVVTKATVLADALPPTLLALRALPAVRTDALPSAILTSVTLAAVLTNTLPSALLALKALSAVLTDALSPALLAPTANATVFADALPSAILAVGALSAVLTETIPSTLFAPRALSAVLAHRPTPALLARGANPSMQTEDPSVPVPLDFSCVLSLLPPSPHPHACTPAVSASAVLAVSASTAEQTEVPFLEMHVPFLLSPSSYCFPRADSPLRFPLQISSSRVICI</sequence>
<dbReference type="EMBL" id="CDMZ01004743">
    <property type="protein sequence ID" value="CEM50757.1"/>
    <property type="molecule type" value="Genomic_DNA"/>
</dbReference>
<protein>
    <submittedName>
        <fullName evidence="1">Uncharacterized protein</fullName>
    </submittedName>
</protein>
<gene>
    <name evidence="1" type="ORF">Cvel_10173</name>
</gene>
<proteinExistence type="predicted"/>